<dbReference type="EMBL" id="JBEZFP010000060">
    <property type="protein sequence ID" value="MEU8136303.1"/>
    <property type="molecule type" value="Genomic_DNA"/>
</dbReference>
<dbReference type="Proteomes" id="UP001551482">
    <property type="component" value="Unassembled WGS sequence"/>
</dbReference>
<comment type="caution">
    <text evidence="2">The sequence shown here is derived from an EMBL/GenBank/DDBJ whole genome shotgun (WGS) entry which is preliminary data.</text>
</comment>
<evidence type="ECO:0000313" key="2">
    <source>
        <dbReference type="EMBL" id="MEU8136303.1"/>
    </source>
</evidence>
<protein>
    <submittedName>
        <fullName evidence="2">Acyl-CoA reductase</fullName>
    </submittedName>
</protein>
<keyword evidence="1" id="KW-0521">NADP</keyword>
<evidence type="ECO:0000313" key="3">
    <source>
        <dbReference type="Proteomes" id="UP001551482"/>
    </source>
</evidence>
<dbReference type="SUPFAM" id="SSF53720">
    <property type="entry name" value="ALDH-like"/>
    <property type="match status" value="1"/>
</dbReference>
<dbReference type="InterPro" id="IPR008670">
    <property type="entry name" value="CoA_reduct_LuxC"/>
</dbReference>
<name>A0ABV3DKL2_9ACTN</name>
<dbReference type="Pfam" id="PF05893">
    <property type="entry name" value="LuxC"/>
    <property type="match status" value="1"/>
</dbReference>
<proteinExistence type="predicted"/>
<sequence length="424" mass="45737">MMIRQRFPQGPPRALPDLLAEVDAEVPDGPLVVGDPRIVDFLTAFGRTLLDPALVRRHPELAPLGFFLRRGELAAQLTRLNDPGVGVGAHTKILRFPRGLIFHVPPANVDTIFVYAWALAALTGNRNIVRISPRSGAAAEVILERLGTALADAHPAVAATQRMITYDRDDRMTEALSAACDLRVVWGGDQSVHAVRRAPLAPAARDLTFPDRASFAVVSAAAWLRATPQDRDKAVLDLYNDSYWFDQAACASPRALYWVGADAAADEARRDLFTRLEALLASRGELPDPAMAVHKRVAAYGEAAQGRASSLGFAAGDALAVLELARPLDVPRGWLGAGAFPTATVARLTDLVPMLGRKDQTLSHYGFDADELAEFAAAVAGRGIDRIVPFGSALSFAPIWDGYDLPREFTRITTLGTAPTQARR</sequence>
<organism evidence="2 3">
    <name type="scientific">Streptodolium elevatio</name>
    <dbReference type="NCBI Taxonomy" id="3157996"/>
    <lineage>
        <taxon>Bacteria</taxon>
        <taxon>Bacillati</taxon>
        <taxon>Actinomycetota</taxon>
        <taxon>Actinomycetes</taxon>
        <taxon>Kitasatosporales</taxon>
        <taxon>Streptomycetaceae</taxon>
        <taxon>Streptodolium</taxon>
    </lineage>
</organism>
<reference evidence="2 3" key="1">
    <citation type="submission" date="2024-06" db="EMBL/GenBank/DDBJ databases">
        <title>The Natural Products Discovery Center: Release of the First 8490 Sequenced Strains for Exploring Actinobacteria Biosynthetic Diversity.</title>
        <authorList>
            <person name="Kalkreuter E."/>
            <person name="Kautsar S.A."/>
            <person name="Yang D."/>
            <person name="Bader C.D."/>
            <person name="Teijaro C.N."/>
            <person name="Fluegel L."/>
            <person name="Davis C.M."/>
            <person name="Simpson J.R."/>
            <person name="Lauterbach L."/>
            <person name="Steele A.D."/>
            <person name="Gui C."/>
            <person name="Meng S."/>
            <person name="Li G."/>
            <person name="Viehrig K."/>
            <person name="Ye F."/>
            <person name="Su P."/>
            <person name="Kiefer A.F."/>
            <person name="Nichols A."/>
            <person name="Cepeda A.J."/>
            <person name="Yan W."/>
            <person name="Fan B."/>
            <person name="Jiang Y."/>
            <person name="Adhikari A."/>
            <person name="Zheng C.-J."/>
            <person name="Schuster L."/>
            <person name="Cowan T.M."/>
            <person name="Smanski M.J."/>
            <person name="Chevrette M.G."/>
            <person name="De Carvalho L.P.S."/>
            <person name="Shen B."/>
        </authorList>
    </citation>
    <scope>NUCLEOTIDE SEQUENCE [LARGE SCALE GENOMIC DNA]</scope>
    <source>
        <strain evidence="2 3">NPDC048946</strain>
    </source>
</reference>
<keyword evidence="3" id="KW-1185">Reference proteome</keyword>
<dbReference type="InterPro" id="IPR016161">
    <property type="entry name" value="Ald_DH/histidinol_DH"/>
</dbReference>
<accession>A0ABV3DKL2</accession>
<gene>
    <name evidence="2" type="ORF">AB0C36_22685</name>
</gene>
<dbReference type="RefSeq" id="WP_358356710.1">
    <property type="nucleotide sequence ID" value="NZ_JBEZFP010000060.1"/>
</dbReference>
<evidence type="ECO:0000256" key="1">
    <source>
        <dbReference type="ARBA" id="ARBA00022857"/>
    </source>
</evidence>